<dbReference type="PROSITE" id="PS51257">
    <property type="entry name" value="PROKAR_LIPOPROTEIN"/>
    <property type="match status" value="1"/>
</dbReference>
<feature type="transmembrane region" description="Helical" evidence="6">
    <location>
        <begin position="377"/>
        <end position="400"/>
    </location>
</feature>
<dbReference type="PANTHER" id="PTHR30572:SF18">
    <property type="entry name" value="ABC-TYPE MACROLIDE FAMILY EXPORT SYSTEM PERMEASE COMPONENT 2"/>
    <property type="match status" value="1"/>
</dbReference>
<keyword evidence="4 6" id="KW-1133">Transmembrane helix</keyword>
<feature type="domain" description="MacB-like periplasmic core" evidence="8">
    <location>
        <begin position="21"/>
        <end position="245"/>
    </location>
</feature>
<proteinExistence type="predicted"/>
<dbReference type="GO" id="GO:0022857">
    <property type="term" value="F:transmembrane transporter activity"/>
    <property type="evidence" value="ECO:0007669"/>
    <property type="project" value="TreeGrafter"/>
</dbReference>
<keyword evidence="2" id="KW-1003">Cell membrane</keyword>
<dbReference type="InterPro" id="IPR025857">
    <property type="entry name" value="MacB_PCD"/>
</dbReference>
<evidence type="ECO:0000256" key="4">
    <source>
        <dbReference type="ARBA" id="ARBA00022989"/>
    </source>
</evidence>
<dbReference type="EMBL" id="CP032157">
    <property type="protein sequence ID" value="AXY73060.1"/>
    <property type="molecule type" value="Genomic_DNA"/>
</dbReference>
<dbReference type="RefSeq" id="WP_119048898.1">
    <property type="nucleotide sequence ID" value="NZ_CP032157.1"/>
</dbReference>
<dbReference type="InterPro" id="IPR003838">
    <property type="entry name" value="ABC3_permease_C"/>
</dbReference>
<dbReference type="KEGG" id="pseg:D3H65_03340"/>
<feature type="transmembrane region" description="Helical" evidence="6">
    <location>
        <begin position="335"/>
        <end position="357"/>
    </location>
</feature>
<feature type="transmembrane region" description="Helical" evidence="6">
    <location>
        <begin position="725"/>
        <end position="742"/>
    </location>
</feature>
<feature type="domain" description="ABC3 transporter permease C-terminal" evidence="7">
    <location>
        <begin position="674"/>
        <end position="782"/>
    </location>
</feature>
<sequence>MLKNHFLLVWRNLVKDRQFALLNLLGLASGLACALMIWLWVQDEMQIDKVHEKDSQLYQVMQNVPHDQGIETAEYTQGPLANALASEIPEIQYAATVIPASWFSSRGIVTAGEVRLKAREQFVSKDYFNMFSCRFIEGDKNKLAADKHFIAISDELAMKLFHSTTHIAGKTIEWDQGDFNGSYTIAGVFEKNSALVSDKFDILFNFDLFVEKRTGMLSWDNNDPRTYLLLKEGTNIARFNDKIKDFIKTKDAKSGHSLFVRRYSDRYLYGQYTNGIQSGGRIAYVKLFGAIAIFILLIACINFMNLSTARASRRIKEVGIKKVVGASRTNLILQYLGESVMMSFLSLLLGLGLIRLLLPAFNELTGKELVLAFHVNIVLTFIGIALLTGLIAGCYPALYISGFRPVAVLKGKLKTSVGELWVRKGMVTFQFALSVMAIAGVLVITRQIGLIQSKDLGYSRDNIIDFSIPMGDPDSASMSRVSSFINELKNIPGVVNVASYYHNLTGDHGSIGGFQWPGKDPGNKIDFANLEVGYGFLETMGIQIVAGHNFSTNGNAANEIIFNENAIRKMGLKDPIGKTVRFWNRDRVIVGIAKDFNFESLYESVKPCFFQMYPAMPNVIVKIKAGSEKQTIARVQDIYTRFNKGLSFDYRFLDEAYQALYVAENRVATLSKYFAGLAILISCLGLFGLAAFTAQRRQKEIGIRKVVGASASGIVLMLSKDYVKLIGVAALIGLPLIGWAMEQWLQDFAFRIRISADIFLIAALSVLVITLLTIGFQSVKAALVNPVKSLRAE</sequence>
<dbReference type="Proteomes" id="UP000263900">
    <property type="component" value="Chromosome"/>
</dbReference>
<evidence type="ECO:0000256" key="5">
    <source>
        <dbReference type="ARBA" id="ARBA00023136"/>
    </source>
</evidence>
<feature type="transmembrane region" description="Helical" evidence="6">
    <location>
        <begin position="754"/>
        <end position="776"/>
    </location>
</feature>
<dbReference type="PANTHER" id="PTHR30572">
    <property type="entry name" value="MEMBRANE COMPONENT OF TRANSPORTER-RELATED"/>
    <property type="match status" value="1"/>
</dbReference>
<evidence type="ECO:0000259" key="7">
    <source>
        <dbReference type="Pfam" id="PF02687"/>
    </source>
</evidence>
<protein>
    <submittedName>
        <fullName evidence="9">ABC transporter permease</fullName>
    </submittedName>
</protein>
<name>A0A3B7MIS7_9BACT</name>
<dbReference type="GO" id="GO:0005886">
    <property type="term" value="C:plasma membrane"/>
    <property type="evidence" value="ECO:0007669"/>
    <property type="project" value="UniProtKB-SubCell"/>
</dbReference>
<keyword evidence="10" id="KW-1185">Reference proteome</keyword>
<feature type="domain" description="ABC3 transporter permease C-terminal" evidence="7">
    <location>
        <begin position="290"/>
        <end position="401"/>
    </location>
</feature>
<comment type="subcellular location">
    <subcellularLocation>
        <location evidence="1">Cell membrane</location>
        <topology evidence="1">Multi-pass membrane protein</topology>
    </subcellularLocation>
</comment>
<dbReference type="Pfam" id="PF02687">
    <property type="entry name" value="FtsX"/>
    <property type="match status" value="2"/>
</dbReference>
<gene>
    <name evidence="9" type="ORF">D3H65_03340</name>
</gene>
<feature type="transmembrane region" description="Helical" evidence="6">
    <location>
        <begin position="21"/>
        <end position="41"/>
    </location>
</feature>
<evidence type="ECO:0000256" key="3">
    <source>
        <dbReference type="ARBA" id="ARBA00022692"/>
    </source>
</evidence>
<dbReference type="Pfam" id="PF12704">
    <property type="entry name" value="MacB_PCD"/>
    <property type="match status" value="1"/>
</dbReference>
<accession>A0A3B7MIS7</accession>
<keyword evidence="5 6" id="KW-0472">Membrane</keyword>
<dbReference type="OrthoDB" id="5933722at2"/>
<evidence type="ECO:0000256" key="6">
    <source>
        <dbReference type="SAM" id="Phobius"/>
    </source>
</evidence>
<organism evidence="9 10">
    <name type="scientific">Paraflavitalea soli</name>
    <dbReference type="NCBI Taxonomy" id="2315862"/>
    <lineage>
        <taxon>Bacteria</taxon>
        <taxon>Pseudomonadati</taxon>
        <taxon>Bacteroidota</taxon>
        <taxon>Chitinophagia</taxon>
        <taxon>Chitinophagales</taxon>
        <taxon>Chitinophagaceae</taxon>
        <taxon>Paraflavitalea</taxon>
    </lineage>
</organism>
<dbReference type="AlphaFoldDB" id="A0A3B7MIS7"/>
<evidence type="ECO:0000256" key="2">
    <source>
        <dbReference type="ARBA" id="ARBA00022475"/>
    </source>
</evidence>
<reference evidence="9 10" key="1">
    <citation type="submission" date="2018-09" db="EMBL/GenBank/DDBJ databases">
        <title>Genome sequencing of strain 6GH32-13.</title>
        <authorList>
            <person name="Weon H.-Y."/>
            <person name="Heo J."/>
            <person name="Kwon S.-W."/>
        </authorList>
    </citation>
    <scope>NUCLEOTIDE SEQUENCE [LARGE SCALE GENOMIC DNA]</scope>
    <source>
        <strain evidence="9 10">5GH32-13</strain>
    </source>
</reference>
<dbReference type="InterPro" id="IPR050250">
    <property type="entry name" value="Macrolide_Exporter_MacB"/>
</dbReference>
<keyword evidence="3 6" id="KW-0812">Transmembrane</keyword>
<feature type="transmembrane region" description="Helical" evidence="6">
    <location>
        <begin position="673"/>
        <end position="694"/>
    </location>
</feature>
<evidence type="ECO:0000256" key="1">
    <source>
        <dbReference type="ARBA" id="ARBA00004651"/>
    </source>
</evidence>
<evidence type="ECO:0000313" key="10">
    <source>
        <dbReference type="Proteomes" id="UP000263900"/>
    </source>
</evidence>
<feature type="transmembrane region" description="Helical" evidence="6">
    <location>
        <begin position="421"/>
        <end position="444"/>
    </location>
</feature>
<evidence type="ECO:0000259" key="8">
    <source>
        <dbReference type="Pfam" id="PF12704"/>
    </source>
</evidence>
<evidence type="ECO:0000313" key="9">
    <source>
        <dbReference type="EMBL" id="AXY73060.1"/>
    </source>
</evidence>
<feature type="transmembrane region" description="Helical" evidence="6">
    <location>
        <begin position="287"/>
        <end position="306"/>
    </location>
</feature>